<evidence type="ECO:0000256" key="10">
    <source>
        <dbReference type="ARBA" id="ARBA00031722"/>
    </source>
</evidence>
<evidence type="ECO:0000256" key="5">
    <source>
        <dbReference type="ARBA" id="ARBA00012588"/>
    </source>
</evidence>
<proteinExistence type="inferred from homology"/>
<dbReference type="PANTHER" id="PTHR45825">
    <property type="entry name" value="GRANULE-BOUND STARCH SYNTHASE 1, CHLOROPLASTIC/AMYLOPLASTIC"/>
    <property type="match status" value="1"/>
</dbReference>
<comment type="caution">
    <text evidence="14">The sequence shown here is derived from an EMBL/GenBank/DDBJ whole genome shotgun (WGS) entry which is preliminary data.</text>
</comment>
<dbReference type="NCBIfam" id="NF001899">
    <property type="entry name" value="PRK00654.1-2"/>
    <property type="match status" value="1"/>
</dbReference>
<evidence type="ECO:0000256" key="9">
    <source>
        <dbReference type="ARBA" id="ARBA00023056"/>
    </source>
</evidence>
<gene>
    <name evidence="11 14" type="primary">glgA</name>
    <name evidence="15" type="ORF">GHO39_06845</name>
    <name evidence="14" type="ORF">GHO40_07610</name>
</gene>
<feature type="domain" description="Glycosyl transferase family 1" evidence="12">
    <location>
        <begin position="333"/>
        <end position="474"/>
    </location>
</feature>
<comment type="similarity">
    <text evidence="4 11">Belongs to the glycosyltransferase 1 family. Bacterial/plant glycogen synthase subfamily.</text>
</comment>
<keyword evidence="8 11" id="KW-0808">Transferase</keyword>
<dbReference type="InterPro" id="IPR011835">
    <property type="entry name" value="GS/SS"/>
</dbReference>
<dbReference type="GO" id="GO:0004373">
    <property type="term" value="F:alpha-1,4-glucan glucosyltransferase (UDP-glucose donor) activity"/>
    <property type="evidence" value="ECO:0007669"/>
    <property type="project" value="InterPro"/>
</dbReference>
<keyword evidence="9 11" id="KW-0320">Glycogen biosynthesis</keyword>
<comment type="pathway">
    <text evidence="3 11">Glycan biosynthesis; glycogen biosynthesis.</text>
</comment>
<dbReference type="EC" id="2.4.1.21" evidence="5 11"/>
<dbReference type="SUPFAM" id="SSF53756">
    <property type="entry name" value="UDP-Glycosyltransferase/glycogen phosphorylase"/>
    <property type="match status" value="1"/>
</dbReference>
<dbReference type="EMBL" id="WIWI01000014">
    <property type="protein sequence ID" value="MQT88856.1"/>
    <property type="molecule type" value="Genomic_DNA"/>
</dbReference>
<comment type="function">
    <text evidence="2 11">Synthesizes alpha-1,4-glucan chains using ADP-glucose.</text>
</comment>
<evidence type="ECO:0000259" key="13">
    <source>
        <dbReference type="Pfam" id="PF08323"/>
    </source>
</evidence>
<dbReference type="PANTHER" id="PTHR45825:SF8">
    <property type="entry name" value="GLYCOGEN SYNTHASE"/>
    <property type="match status" value="1"/>
</dbReference>
<comment type="catalytic activity">
    <reaction evidence="1 11">
        <text>[(1-&gt;4)-alpha-D-glucosyl](n) + ADP-alpha-D-glucose = [(1-&gt;4)-alpha-D-glucosyl](n+1) + ADP + H(+)</text>
        <dbReference type="Rhea" id="RHEA:18189"/>
        <dbReference type="Rhea" id="RHEA-COMP:9584"/>
        <dbReference type="Rhea" id="RHEA-COMP:9587"/>
        <dbReference type="ChEBI" id="CHEBI:15378"/>
        <dbReference type="ChEBI" id="CHEBI:15444"/>
        <dbReference type="ChEBI" id="CHEBI:57498"/>
        <dbReference type="ChEBI" id="CHEBI:456216"/>
        <dbReference type="EC" id="2.4.1.21"/>
    </reaction>
</comment>
<dbReference type="NCBIfam" id="NF001901">
    <property type="entry name" value="PRK00654.1-5"/>
    <property type="match status" value="1"/>
</dbReference>
<dbReference type="Gene3D" id="3.40.50.2000">
    <property type="entry name" value="Glycogen Phosphorylase B"/>
    <property type="match status" value="2"/>
</dbReference>
<dbReference type="GO" id="GO:0009011">
    <property type="term" value="F:alpha-1,4-glucan glucosyltransferase (ADP-glucose donor) activity"/>
    <property type="evidence" value="ECO:0007669"/>
    <property type="project" value="UniProtKB-UniRule"/>
</dbReference>
<dbReference type="Pfam" id="PF00534">
    <property type="entry name" value="Glycos_transf_1"/>
    <property type="match status" value="1"/>
</dbReference>
<evidence type="ECO:0000313" key="15">
    <source>
        <dbReference type="EMBL" id="MQT88856.1"/>
    </source>
</evidence>
<dbReference type="RefSeq" id="WP_153327433.1">
    <property type="nucleotide sequence ID" value="NZ_WIWI01000014.1"/>
</dbReference>
<evidence type="ECO:0000256" key="3">
    <source>
        <dbReference type="ARBA" id="ARBA00004964"/>
    </source>
</evidence>
<evidence type="ECO:0000256" key="8">
    <source>
        <dbReference type="ARBA" id="ARBA00022679"/>
    </source>
</evidence>
<evidence type="ECO:0000256" key="1">
    <source>
        <dbReference type="ARBA" id="ARBA00001478"/>
    </source>
</evidence>
<evidence type="ECO:0000256" key="11">
    <source>
        <dbReference type="HAMAP-Rule" id="MF_00484"/>
    </source>
</evidence>
<dbReference type="GO" id="GO:0005978">
    <property type="term" value="P:glycogen biosynthetic process"/>
    <property type="evidence" value="ECO:0007669"/>
    <property type="project" value="UniProtKB-UniRule"/>
</dbReference>
<dbReference type="CDD" id="cd03791">
    <property type="entry name" value="GT5_Glycogen_synthase_DULL1-like"/>
    <property type="match status" value="1"/>
</dbReference>
<feature type="domain" description="Starch synthase catalytic" evidence="13">
    <location>
        <begin position="45"/>
        <end position="279"/>
    </location>
</feature>
<dbReference type="InterPro" id="IPR001296">
    <property type="entry name" value="Glyco_trans_1"/>
</dbReference>
<name>A0A6A7YEV7_9PSED</name>
<dbReference type="Proteomes" id="UP000489190">
    <property type="component" value="Unassembled WGS sequence"/>
</dbReference>
<dbReference type="Pfam" id="PF08323">
    <property type="entry name" value="Glyco_transf_5"/>
    <property type="match status" value="1"/>
</dbReference>
<dbReference type="UniPathway" id="UPA00164"/>
<reference evidence="16 17" key="1">
    <citation type="submission" date="2019-10" db="EMBL/GenBank/DDBJ databases">
        <title>Evaluation of single-gene subtyping targets for Pseudomonas.</title>
        <authorList>
            <person name="Reichler S.J."/>
            <person name="Orsi R.H."/>
            <person name="Wiedmann M."/>
            <person name="Martin N.H."/>
            <person name="Murphy S.I."/>
        </authorList>
    </citation>
    <scope>NUCLEOTIDE SEQUENCE [LARGE SCALE GENOMIC DNA]</scope>
    <source>
        <strain evidence="15 17">FSL R10-3254</strain>
        <strain evidence="14 16">FSL R10-3257</strain>
    </source>
</reference>
<evidence type="ECO:0000256" key="4">
    <source>
        <dbReference type="ARBA" id="ARBA00010281"/>
    </source>
</evidence>
<dbReference type="AlphaFoldDB" id="A0A6A7YEV7"/>
<evidence type="ECO:0000256" key="7">
    <source>
        <dbReference type="ARBA" id="ARBA00022676"/>
    </source>
</evidence>
<evidence type="ECO:0000256" key="2">
    <source>
        <dbReference type="ARBA" id="ARBA00002764"/>
    </source>
</evidence>
<evidence type="ECO:0000256" key="6">
    <source>
        <dbReference type="ARBA" id="ARBA00019935"/>
    </source>
</evidence>
<organism evidence="14 16">
    <name type="scientific">Pseudomonas helleri</name>
    <dbReference type="NCBI Taxonomy" id="1608996"/>
    <lineage>
        <taxon>Bacteria</taxon>
        <taxon>Pseudomonadati</taxon>
        <taxon>Pseudomonadota</taxon>
        <taxon>Gammaproteobacteria</taxon>
        <taxon>Pseudomonadales</taxon>
        <taxon>Pseudomonadaceae</taxon>
        <taxon>Pseudomonas</taxon>
    </lineage>
</organism>
<dbReference type="HAMAP" id="MF_00484">
    <property type="entry name" value="Glycogen_synth"/>
    <property type="match status" value="1"/>
</dbReference>
<evidence type="ECO:0000313" key="17">
    <source>
        <dbReference type="Proteomes" id="UP000489190"/>
    </source>
</evidence>
<accession>A0A6A7YEV7</accession>
<dbReference type="NCBIfam" id="TIGR02095">
    <property type="entry name" value="glgA"/>
    <property type="match status" value="1"/>
</dbReference>
<evidence type="ECO:0000259" key="12">
    <source>
        <dbReference type="Pfam" id="PF00534"/>
    </source>
</evidence>
<evidence type="ECO:0000313" key="16">
    <source>
        <dbReference type="Proteomes" id="UP000441404"/>
    </source>
</evidence>
<keyword evidence="7 11" id="KW-0328">Glycosyltransferase</keyword>
<dbReference type="Proteomes" id="UP000441404">
    <property type="component" value="Unassembled WGS sequence"/>
</dbReference>
<sequence length="522" mass="56715">MISAAAPHQDERLNPPAASSITLSGLAPAGKAVPPVVNTNPNKKKVLFVTSELADLVKTGGLGDVSAALPRAMRHLHDVRVLIPGYRQVLHSDNPIHIIGDLGGHAALPPCKIGRMDLADGLVIYVLICPELYEREGTPYGANNGRDWPDNHIRFARLGLAAADIAANLAQIHWQPDLVHAHDWPAGLAPAYMHWRGQRTPTLFTIHNLAYQGVFSRACCPELGIPPHALQQDGMEFYGKLSYLKAGMAYASHITTVSATYAQEITTPAFGCGLDGFLASKTQQGLLSGIPNGIDDTWEASTDPHLVAPFSIGDWEGRAVNTAYVRDLFGLQPSTGPLFAVVSRLVYQKGLDLTEAVADFIVASGGQICIIGRGEPEEEQAMRELGLRFPGQIGVRIGFNEADARRMFAGSDFLLMPSRYEPCGLSQMYAQRFGSLPVARNTGGLADTIENGVTGFLFDESTVESYTEALTRAFKVFAYPELMNAMRCRAMAAPFNWCKAVEPYAELYERLVAQSMVRTSKF</sequence>
<dbReference type="InterPro" id="IPR013534">
    <property type="entry name" value="Starch_synth_cat_dom"/>
</dbReference>
<feature type="binding site" evidence="11">
    <location>
        <position position="58"/>
    </location>
    <ligand>
        <name>ADP-alpha-D-glucose</name>
        <dbReference type="ChEBI" id="CHEBI:57498"/>
    </ligand>
</feature>
<protein>
    <recommendedName>
        <fullName evidence="6 11">Glycogen synthase</fullName>
        <ecNumber evidence="5 11">2.4.1.21</ecNumber>
    </recommendedName>
    <alternativeName>
        <fullName evidence="10 11">Starch [bacterial glycogen] synthase</fullName>
    </alternativeName>
</protein>
<dbReference type="EMBL" id="WIWJ01000010">
    <property type="protein sequence ID" value="MQT46595.1"/>
    <property type="molecule type" value="Genomic_DNA"/>
</dbReference>
<evidence type="ECO:0000313" key="14">
    <source>
        <dbReference type="EMBL" id="MQT46595.1"/>
    </source>
</evidence>